<evidence type="ECO:0000259" key="1">
    <source>
        <dbReference type="SMART" id="SM00507"/>
    </source>
</evidence>
<dbReference type="SMART" id="SM00507">
    <property type="entry name" value="HNHc"/>
    <property type="match status" value="1"/>
</dbReference>
<reference evidence="2 3" key="1">
    <citation type="submission" date="2020-09" db="EMBL/GenBank/DDBJ databases">
        <title>Pseudoxanthomonas sp. CAU 1598 isolated from sand of Yaerae Beach.</title>
        <authorList>
            <person name="Kim W."/>
        </authorList>
    </citation>
    <scope>NUCLEOTIDE SEQUENCE [LARGE SCALE GENOMIC DNA]</scope>
    <source>
        <strain evidence="2 3">CAU 1598</strain>
    </source>
</reference>
<dbReference type="Gene3D" id="1.10.30.50">
    <property type="match status" value="1"/>
</dbReference>
<dbReference type="RefSeq" id="WP_192027701.1">
    <property type="nucleotide sequence ID" value="NZ_JACYTR010000002.1"/>
</dbReference>
<dbReference type="GO" id="GO:0004519">
    <property type="term" value="F:endonuclease activity"/>
    <property type="evidence" value="ECO:0007669"/>
    <property type="project" value="UniProtKB-KW"/>
</dbReference>
<comment type="caution">
    <text evidence="2">The sequence shown here is derived from an EMBL/GenBank/DDBJ whole genome shotgun (WGS) entry which is preliminary data.</text>
</comment>
<keyword evidence="2" id="KW-0378">Hydrolase</keyword>
<protein>
    <submittedName>
        <fullName evidence="2">HNH endonuclease</fullName>
    </submittedName>
</protein>
<organism evidence="2 3">
    <name type="scientific">Pseudomarimonas arenosa</name>
    <dbReference type="NCBI Taxonomy" id="2774145"/>
    <lineage>
        <taxon>Bacteria</taxon>
        <taxon>Pseudomonadati</taxon>
        <taxon>Pseudomonadota</taxon>
        <taxon>Gammaproteobacteria</taxon>
        <taxon>Lysobacterales</taxon>
        <taxon>Lysobacteraceae</taxon>
        <taxon>Pseudomarimonas</taxon>
    </lineage>
</organism>
<keyword evidence="3" id="KW-1185">Reference proteome</keyword>
<dbReference type="InterPro" id="IPR003615">
    <property type="entry name" value="HNH_nuc"/>
</dbReference>
<keyword evidence="2" id="KW-0255">Endonuclease</keyword>
<dbReference type="AlphaFoldDB" id="A0AAW3ZEF4"/>
<dbReference type="EMBL" id="JACYTR010000002">
    <property type="protein sequence ID" value="MBD8524348.1"/>
    <property type="molecule type" value="Genomic_DNA"/>
</dbReference>
<evidence type="ECO:0000313" key="2">
    <source>
        <dbReference type="EMBL" id="MBD8524348.1"/>
    </source>
</evidence>
<keyword evidence="2" id="KW-0540">Nuclease</keyword>
<dbReference type="Proteomes" id="UP000613768">
    <property type="component" value="Unassembled WGS sequence"/>
</dbReference>
<feature type="domain" description="HNH nuclease" evidence="1">
    <location>
        <begin position="96"/>
        <end position="149"/>
    </location>
</feature>
<name>A0AAW3ZEF4_9GAMM</name>
<sequence>MIRLAEPKHAYEHVLDQCIAGVTGNTALRLKLTAAKPDLLALGNDYINRCESGQLHSIAPTALDVDDPDVVLTMKKSELTRVYATYFVGKDKPARKIYTDLLVAAREICPFCGGIGRPRNLDHFLPKSRFPQFSVFPKNLVPSCRDCNMEGKSEEFSTTQERQLIHPHADDLKYFRDQWIFARFNGNPEDPRVNLEYFVQPPDSWDDIAVSRARNHFSSFDLSTRYAIRAAQQRTTVLRQMVMLQQEGLSSDAIRRCLLIPGIKEAIFPNHWQRGLYQALSNSLP</sequence>
<evidence type="ECO:0000313" key="3">
    <source>
        <dbReference type="Proteomes" id="UP000613768"/>
    </source>
</evidence>
<gene>
    <name evidence="2" type="ORF">IFO71_01215</name>
</gene>
<accession>A0AAW3ZEF4</accession>
<proteinExistence type="predicted"/>
<dbReference type="CDD" id="cd00085">
    <property type="entry name" value="HNHc"/>
    <property type="match status" value="1"/>
</dbReference>